<reference evidence="1" key="2">
    <citation type="journal article" date="2021" name="PeerJ">
        <title>Extensive microbial diversity within the chicken gut microbiome revealed by metagenomics and culture.</title>
        <authorList>
            <person name="Gilroy R."/>
            <person name="Ravi A."/>
            <person name="Getino M."/>
            <person name="Pursley I."/>
            <person name="Horton D.L."/>
            <person name="Alikhan N.F."/>
            <person name="Baker D."/>
            <person name="Gharbi K."/>
            <person name="Hall N."/>
            <person name="Watson M."/>
            <person name="Adriaenssens E.M."/>
            <person name="Foster-Nyarko E."/>
            <person name="Jarju S."/>
            <person name="Secka A."/>
            <person name="Antonio M."/>
            <person name="Oren A."/>
            <person name="Chaudhuri R.R."/>
            <person name="La Ragione R."/>
            <person name="Hildebrand F."/>
            <person name="Pallen M.J."/>
        </authorList>
    </citation>
    <scope>NUCLEOTIDE SEQUENCE</scope>
    <source>
        <strain evidence="1">CHK180-2868</strain>
    </source>
</reference>
<accession>A0A9D1A539</accession>
<proteinExistence type="predicted"/>
<dbReference type="EMBL" id="DVGC01000057">
    <property type="protein sequence ID" value="HIR06199.1"/>
    <property type="molecule type" value="Genomic_DNA"/>
</dbReference>
<reference evidence="1" key="1">
    <citation type="submission" date="2020-10" db="EMBL/GenBank/DDBJ databases">
        <authorList>
            <person name="Gilroy R."/>
        </authorList>
    </citation>
    <scope>NUCLEOTIDE SEQUENCE</scope>
    <source>
        <strain evidence="1">CHK180-2868</strain>
    </source>
</reference>
<organism evidence="1 2">
    <name type="scientific">Candidatus Copromonas faecavium</name>
    <name type="common">nom. illeg.</name>
    <dbReference type="NCBI Taxonomy" id="2840740"/>
    <lineage>
        <taxon>Bacteria</taxon>
        <taxon>Bacillati</taxon>
        <taxon>Bacillota</taxon>
        <taxon>Clostridia</taxon>
        <taxon>Lachnospirales</taxon>
        <taxon>Lachnospiraceae</taxon>
        <taxon>Candidatus Copromonas (nom. illeg.)</taxon>
    </lineage>
</organism>
<evidence type="ECO:0000313" key="2">
    <source>
        <dbReference type="Proteomes" id="UP000824250"/>
    </source>
</evidence>
<dbReference type="AlphaFoldDB" id="A0A9D1A539"/>
<evidence type="ECO:0000313" key="1">
    <source>
        <dbReference type="EMBL" id="HIR06199.1"/>
    </source>
</evidence>
<comment type="caution">
    <text evidence="1">The sequence shown here is derived from an EMBL/GenBank/DDBJ whole genome shotgun (WGS) entry which is preliminary data.</text>
</comment>
<name>A0A9D1A539_9FIRM</name>
<protein>
    <submittedName>
        <fullName evidence="1">Uncharacterized protein</fullName>
    </submittedName>
</protein>
<gene>
    <name evidence="1" type="ORF">IAB28_09590</name>
</gene>
<sequence length="271" mass="29735">MRMTEKKRNKNGLGRKLRTRIVLAAVCAAGFVLSPFGVIPAEAETEQNTQPARMDMAGMALWEAAQERQRELSQTEARLEGTWSLEYGGFRISQPFTGQAELTGLGTEELEGFLSIASSKETVFRFQNGQVTREDASGETVLLSDPASWLALSNGFMNGTTYDLSLVKELWVSGHEEDREDKSTVLSYRLEENGAAKQIQPMVRNWLAGMGLSLPEEGDWLELHQVEGELTVSSAGYMAVDRLRAEATILMGQESAKGVFEICVTYPGAGG</sequence>
<dbReference type="Proteomes" id="UP000824250">
    <property type="component" value="Unassembled WGS sequence"/>
</dbReference>